<evidence type="ECO:0000313" key="2">
    <source>
        <dbReference type="EMBL" id="MCM2370675.1"/>
    </source>
</evidence>
<name>A0ABT0U288_9BACT</name>
<dbReference type="Proteomes" id="UP001202961">
    <property type="component" value="Unassembled WGS sequence"/>
</dbReference>
<dbReference type="RefSeq" id="WP_250928342.1">
    <property type="nucleotide sequence ID" value="NZ_JAMQBK010000024.1"/>
</dbReference>
<proteinExistence type="predicted"/>
<accession>A0ABT0U288</accession>
<feature type="domain" description="Phage head-tail joining protein" evidence="1">
    <location>
        <begin position="2"/>
        <end position="124"/>
    </location>
</feature>
<reference evidence="2 3" key="1">
    <citation type="journal article" date="2022" name="Syst. Appl. Microbiol.">
        <title>Rhodopirellula aestuarii sp. nov., a novel member of the genus Rhodopirellula isolated from brackish sediments collected in the Tagus River estuary, Portugal.</title>
        <authorList>
            <person name="Vitorino I.R."/>
            <person name="Klimek D."/>
            <person name="Calusinska M."/>
            <person name="Lobo-da-Cunha A."/>
            <person name="Vasconcelos V."/>
            <person name="Lage O.M."/>
        </authorList>
    </citation>
    <scope>NUCLEOTIDE SEQUENCE [LARGE SCALE GENOMIC DNA]</scope>
    <source>
        <strain evidence="2 3">ICT_H3.1</strain>
    </source>
</reference>
<dbReference type="EMBL" id="JAMQBK010000024">
    <property type="protein sequence ID" value="MCM2370675.1"/>
    <property type="molecule type" value="Genomic_DNA"/>
</dbReference>
<gene>
    <name evidence="2" type="ORF">NB063_08660</name>
</gene>
<evidence type="ECO:0000259" key="1">
    <source>
        <dbReference type="Pfam" id="PF25138"/>
    </source>
</evidence>
<comment type="caution">
    <text evidence="2">The sequence shown here is derived from an EMBL/GenBank/DDBJ whole genome shotgun (WGS) entry which is preliminary data.</text>
</comment>
<dbReference type="Pfam" id="PF25138">
    <property type="entry name" value="Phage_H_T_join_3"/>
    <property type="match status" value="1"/>
</dbReference>
<protein>
    <recommendedName>
        <fullName evidence="1">Phage head-tail joining protein domain-containing protein</fullName>
    </recommendedName>
</protein>
<sequence length="129" mass="14787">MSDLLQRGQAWLSDKLTKHASRLVTYQRDELSVELPATIGKSEYEQDDGEGIITRAQVRDFLINSKDLLGSFIGTWPRRGDRILETDGDTTFVYELMSIGNEPPWRYSDPFRVKLRIHTKLVDTIVDGD</sequence>
<evidence type="ECO:0000313" key="3">
    <source>
        <dbReference type="Proteomes" id="UP001202961"/>
    </source>
</evidence>
<organism evidence="2 3">
    <name type="scientific">Aporhodopirellula aestuarii</name>
    <dbReference type="NCBI Taxonomy" id="2950107"/>
    <lineage>
        <taxon>Bacteria</taxon>
        <taxon>Pseudomonadati</taxon>
        <taxon>Planctomycetota</taxon>
        <taxon>Planctomycetia</taxon>
        <taxon>Pirellulales</taxon>
        <taxon>Pirellulaceae</taxon>
        <taxon>Aporhodopirellula</taxon>
    </lineage>
</organism>
<dbReference type="InterPro" id="IPR056942">
    <property type="entry name" value="Phage_H_T_join"/>
</dbReference>
<keyword evidence="3" id="KW-1185">Reference proteome</keyword>